<dbReference type="EMBL" id="CADCXU010020278">
    <property type="protein sequence ID" value="CAB0008225.1"/>
    <property type="molecule type" value="Genomic_DNA"/>
</dbReference>
<protein>
    <submittedName>
        <fullName evidence="2">Uncharacterized protein</fullName>
    </submittedName>
</protein>
<evidence type="ECO:0000313" key="2">
    <source>
        <dbReference type="EMBL" id="CAB0008225.1"/>
    </source>
</evidence>
<dbReference type="EMBL" id="CADCXU010020277">
    <property type="protein sequence ID" value="CAB0008223.1"/>
    <property type="molecule type" value="Genomic_DNA"/>
</dbReference>
<name>A0A6H5GUS9_9HEMI</name>
<accession>A0A6H5GUS9</accession>
<evidence type="ECO:0000313" key="3">
    <source>
        <dbReference type="Proteomes" id="UP000479000"/>
    </source>
</evidence>
<reference evidence="2 3" key="1">
    <citation type="submission" date="2020-02" db="EMBL/GenBank/DDBJ databases">
        <authorList>
            <person name="Ferguson B K."/>
        </authorList>
    </citation>
    <scope>NUCLEOTIDE SEQUENCE [LARGE SCALE GENOMIC DNA]</scope>
</reference>
<proteinExistence type="predicted"/>
<evidence type="ECO:0000313" key="1">
    <source>
        <dbReference type="EMBL" id="CAB0008223.1"/>
    </source>
</evidence>
<sequence length="63" mass="6744">MLASHGTCDVLFQQCVQTAGLSILCPINVASVALLGRFNSLRLYQVELPDSGSPPSEFLQIHG</sequence>
<organism evidence="2 3">
    <name type="scientific">Nesidiocoris tenuis</name>
    <dbReference type="NCBI Taxonomy" id="355587"/>
    <lineage>
        <taxon>Eukaryota</taxon>
        <taxon>Metazoa</taxon>
        <taxon>Ecdysozoa</taxon>
        <taxon>Arthropoda</taxon>
        <taxon>Hexapoda</taxon>
        <taxon>Insecta</taxon>
        <taxon>Pterygota</taxon>
        <taxon>Neoptera</taxon>
        <taxon>Paraneoptera</taxon>
        <taxon>Hemiptera</taxon>
        <taxon>Heteroptera</taxon>
        <taxon>Panheteroptera</taxon>
        <taxon>Cimicomorpha</taxon>
        <taxon>Miridae</taxon>
        <taxon>Dicyphina</taxon>
        <taxon>Nesidiocoris</taxon>
    </lineage>
</organism>
<dbReference type="AlphaFoldDB" id="A0A6H5GUS9"/>
<dbReference type="Proteomes" id="UP000479000">
    <property type="component" value="Unassembled WGS sequence"/>
</dbReference>
<keyword evidence="3" id="KW-1185">Reference proteome</keyword>
<feature type="non-terminal residue" evidence="2">
    <location>
        <position position="63"/>
    </location>
</feature>
<gene>
    <name evidence="1" type="ORF">NTEN_LOCUS13469</name>
    <name evidence="2" type="ORF">NTEN_LOCUS13471</name>
</gene>